<dbReference type="AlphaFoldDB" id="G9YJZ1"/>
<comment type="similarity">
    <text evidence="8">In the C-terminal section; belongs to the anthranilate phosphoribosyltransferase family.</text>
</comment>
<dbReference type="InterPro" id="IPR035902">
    <property type="entry name" value="Nuc_phospho_transferase"/>
</dbReference>
<feature type="binding site" evidence="9">
    <location>
        <position position="233"/>
    </location>
    <ligand>
        <name>Mg(2+)</name>
        <dbReference type="ChEBI" id="CHEBI:18420"/>
        <label>2</label>
    </ligand>
</feature>
<evidence type="ECO:0000313" key="12">
    <source>
        <dbReference type="EMBL" id="EHM37816.1"/>
    </source>
</evidence>
<comment type="subunit">
    <text evidence="9">Homodimer.</text>
</comment>
<keyword evidence="9" id="KW-0479">Metal-binding</keyword>
<keyword evidence="4 9" id="KW-0808">Transferase</keyword>
<feature type="binding site" evidence="9">
    <location>
        <position position="96"/>
    </location>
    <ligand>
        <name>5-phospho-alpha-D-ribose 1-diphosphate</name>
        <dbReference type="ChEBI" id="CHEBI:58017"/>
    </ligand>
</feature>
<gene>
    <name evidence="9" type="primary">trpD</name>
    <name evidence="12" type="ORF">HMPREF0080_01997</name>
</gene>
<dbReference type="EMBL" id="AGCJ01000091">
    <property type="protein sequence ID" value="EHM37816.1"/>
    <property type="molecule type" value="Genomic_DNA"/>
</dbReference>
<dbReference type="GO" id="GO:0004048">
    <property type="term" value="F:anthranilate phosphoribosyltransferase activity"/>
    <property type="evidence" value="ECO:0007669"/>
    <property type="project" value="UniProtKB-UniRule"/>
</dbReference>
<feature type="binding site" evidence="9">
    <location>
        <begin position="116"/>
        <end position="124"/>
    </location>
    <ligand>
        <name>5-phospho-alpha-D-ribose 1-diphosphate</name>
        <dbReference type="ChEBI" id="CHEBI:58017"/>
    </ligand>
</feature>
<evidence type="ECO:0000256" key="2">
    <source>
        <dbReference type="ARBA" id="ARBA00022605"/>
    </source>
</evidence>
<feature type="binding site" evidence="9">
    <location>
        <position position="100"/>
    </location>
    <ligand>
        <name>Mg(2+)</name>
        <dbReference type="ChEBI" id="CHEBI:18420"/>
        <label>1</label>
    </ligand>
</feature>
<dbReference type="STRING" id="861450.HMPREF0080_01997"/>
<feature type="binding site" evidence="9">
    <location>
        <position position="234"/>
    </location>
    <ligand>
        <name>Mg(2+)</name>
        <dbReference type="ChEBI" id="CHEBI:18420"/>
        <label>2</label>
    </ligand>
</feature>
<dbReference type="HOGENOM" id="CLU_034315_2_1_9"/>
<comment type="function">
    <text evidence="9">Catalyzes the transfer of the phosphoribosyl group of 5-phosphorylribose-1-pyrophosphate (PRPP) to anthranilate to yield N-(5'-phosphoribosyl)-anthranilate (PRA).</text>
</comment>
<reference evidence="12 13" key="1">
    <citation type="submission" date="2011-08" db="EMBL/GenBank/DDBJ databases">
        <authorList>
            <person name="Weinstock G."/>
            <person name="Sodergren E."/>
            <person name="Clifton S."/>
            <person name="Fulton L."/>
            <person name="Fulton B."/>
            <person name="Courtney L."/>
            <person name="Fronick C."/>
            <person name="Harrison M."/>
            <person name="Strong C."/>
            <person name="Farmer C."/>
            <person name="Delahaunty K."/>
            <person name="Markovic C."/>
            <person name="Hall O."/>
            <person name="Minx P."/>
            <person name="Tomlinson C."/>
            <person name="Mitreva M."/>
            <person name="Hou S."/>
            <person name="Chen J."/>
            <person name="Wollam A."/>
            <person name="Pepin K.H."/>
            <person name="Johnson M."/>
            <person name="Bhonagiri V."/>
            <person name="Zhang X."/>
            <person name="Suruliraj S."/>
            <person name="Warren W."/>
            <person name="Chinwalla A."/>
            <person name="Mardis E.R."/>
            <person name="Wilson R.K."/>
        </authorList>
    </citation>
    <scope>NUCLEOTIDE SEQUENCE [LARGE SCALE GENOMIC DNA]</scope>
    <source>
        <strain evidence="12 13">F0357</strain>
    </source>
</reference>
<feature type="domain" description="Glycosyl transferase family 3 N-terminal" evidence="11">
    <location>
        <begin position="17"/>
        <end position="74"/>
    </location>
</feature>
<dbReference type="eggNOG" id="COG0547">
    <property type="taxonomic scope" value="Bacteria"/>
</dbReference>
<dbReference type="SUPFAM" id="SSF52418">
    <property type="entry name" value="Nucleoside phosphorylase/phosphoribosyltransferase catalytic domain"/>
    <property type="match status" value="1"/>
</dbReference>
<comment type="caution">
    <text evidence="12">The sequence shown here is derived from an EMBL/GenBank/DDBJ whole genome shotgun (WGS) entry which is preliminary data.</text>
</comment>
<dbReference type="Pfam" id="PF00591">
    <property type="entry name" value="Glycos_transf_3"/>
    <property type="match status" value="1"/>
</dbReference>
<evidence type="ECO:0000256" key="6">
    <source>
        <dbReference type="ARBA" id="ARBA00023141"/>
    </source>
</evidence>
<protein>
    <recommendedName>
        <fullName evidence="9">Anthranilate phosphoribosyltransferase</fullName>
        <ecNumber evidence="9">2.4.2.18</ecNumber>
    </recommendedName>
</protein>
<dbReference type="Proteomes" id="UP000005481">
    <property type="component" value="Unassembled WGS sequence"/>
</dbReference>
<evidence type="ECO:0000256" key="3">
    <source>
        <dbReference type="ARBA" id="ARBA00022676"/>
    </source>
</evidence>
<evidence type="ECO:0000256" key="7">
    <source>
        <dbReference type="ARBA" id="ARBA00052328"/>
    </source>
</evidence>
<dbReference type="GO" id="GO:0000287">
    <property type="term" value="F:magnesium ion binding"/>
    <property type="evidence" value="ECO:0007669"/>
    <property type="project" value="UniProtKB-UniRule"/>
</dbReference>
<keyword evidence="3 9" id="KW-0328">Glycosyltransferase</keyword>
<dbReference type="Gene3D" id="1.20.970.10">
    <property type="entry name" value="Transferase, Pyrimidine Nucleoside Phosphorylase, Chain C"/>
    <property type="match status" value="1"/>
</dbReference>
<organism evidence="12 13">
    <name type="scientific">Anaeroglobus geminatus F0357</name>
    <dbReference type="NCBI Taxonomy" id="861450"/>
    <lineage>
        <taxon>Bacteria</taxon>
        <taxon>Bacillati</taxon>
        <taxon>Bacillota</taxon>
        <taxon>Negativicutes</taxon>
        <taxon>Veillonellales</taxon>
        <taxon>Veillonellaceae</taxon>
        <taxon>Anaeroglobus</taxon>
    </lineage>
</organism>
<dbReference type="NCBIfam" id="TIGR01245">
    <property type="entry name" value="trpD"/>
    <property type="match status" value="1"/>
</dbReference>
<feature type="binding site" evidence="9">
    <location>
        <position position="234"/>
    </location>
    <ligand>
        <name>Mg(2+)</name>
        <dbReference type="ChEBI" id="CHEBI:18420"/>
        <label>1</label>
    </ligand>
</feature>
<dbReference type="PANTHER" id="PTHR43285:SF2">
    <property type="entry name" value="ANTHRANILATE PHOSPHORIBOSYLTRANSFERASE"/>
    <property type="match status" value="1"/>
</dbReference>
<dbReference type="Pfam" id="PF02885">
    <property type="entry name" value="Glycos_trans_3N"/>
    <property type="match status" value="1"/>
</dbReference>
<keyword evidence="2 9" id="KW-0028">Amino-acid biosynthesis</keyword>
<feature type="domain" description="Glycosyl transferase family 3" evidence="10">
    <location>
        <begin position="81"/>
        <end position="333"/>
    </location>
</feature>
<keyword evidence="5 9" id="KW-0822">Tryptophan biosynthesis</keyword>
<dbReference type="InterPro" id="IPR005940">
    <property type="entry name" value="Anthranilate_Pribosyl_Tfrase"/>
</dbReference>
<keyword evidence="9" id="KW-0460">Magnesium</keyword>
<evidence type="ECO:0000259" key="10">
    <source>
        <dbReference type="Pfam" id="PF00591"/>
    </source>
</evidence>
<dbReference type="EC" id="2.4.2.18" evidence="9"/>
<dbReference type="InterPro" id="IPR036320">
    <property type="entry name" value="Glycosyl_Trfase_fam3_N_dom_sf"/>
</dbReference>
<evidence type="ECO:0000259" key="11">
    <source>
        <dbReference type="Pfam" id="PF02885"/>
    </source>
</evidence>
<accession>G9YJZ1</accession>
<evidence type="ECO:0000256" key="9">
    <source>
        <dbReference type="HAMAP-Rule" id="MF_00211"/>
    </source>
</evidence>
<dbReference type="GO" id="GO:0000162">
    <property type="term" value="P:L-tryptophan biosynthetic process"/>
    <property type="evidence" value="ECO:0007669"/>
    <property type="project" value="UniProtKB-UniRule"/>
</dbReference>
<comment type="pathway">
    <text evidence="1 9">Amino-acid biosynthesis; L-tryptophan biosynthesis; L-tryptophan from chorismate: step 2/5.</text>
</comment>
<feature type="binding site" evidence="9">
    <location>
        <begin position="91"/>
        <end position="92"/>
    </location>
    <ligand>
        <name>5-phospho-alpha-D-ribose 1-diphosphate</name>
        <dbReference type="ChEBI" id="CHEBI:58017"/>
    </ligand>
</feature>
<dbReference type="InterPro" id="IPR017459">
    <property type="entry name" value="Glycosyl_Trfase_fam3_N_dom"/>
</dbReference>
<dbReference type="FunFam" id="3.40.1030.10:FF:000002">
    <property type="entry name" value="Anthranilate phosphoribosyltransferase"/>
    <property type="match status" value="1"/>
</dbReference>
<dbReference type="UniPathway" id="UPA00035">
    <property type="reaction ID" value="UER00041"/>
</dbReference>
<comment type="cofactor">
    <cofactor evidence="9">
        <name>Mg(2+)</name>
        <dbReference type="ChEBI" id="CHEBI:18420"/>
    </cofactor>
    <text evidence="9">Binds 2 magnesium ions per monomer.</text>
</comment>
<keyword evidence="6 9" id="KW-0057">Aromatic amino acid biosynthesis</keyword>
<name>G9YJZ1_9FIRM</name>
<proteinExistence type="inferred from homology"/>
<comment type="caution">
    <text evidence="9">Lacks conserved residue(s) required for the propagation of feature annotation.</text>
</comment>
<dbReference type="HAMAP" id="MF_00211">
    <property type="entry name" value="TrpD"/>
    <property type="match status" value="1"/>
</dbReference>
<evidence type="ECO:0000256" key="4">
    <source>
        <dbReference type="ARBA" id="ARBA00022679"/>
    </source>
</evidence>
<evidence type="ECO:0000256" key="5">
    <source>
        <dbReference type="ARBA" id="ARBA00022822"/>
    </source>
</evidence>
<feature type="binding site" evidence="9">
    <location>
        <position position="128"/>
    </location>
    <ligand>
        <name>5-phospho-alpha-D-ribose 1-diphosphate</name>
        <dbReference type="ChEBI" id="CHEBI:58017"/>
    </ligand>
</feature>
<feature type="binding site" evidence="9">
    <location>
        <position position="174"/>
    </location>
    <ligand>
        <name>anthranilate</name>
        <dbReference type="ChEBI" id="CHEBI:16567"/>
        <label>2</label>
    </ligand>
</feature>
<dbReference type="Gene3D" id="3.40.1030.10">
    <property type="entry name" value="Nucleoside phosphorylase/phosphoribosyltransferase catalytic domain"/>
    <property type="match status" value="1"/>
</dbReference>
<feature type="binding site" evidence="9">
    <location>
        <position position="119"/>
    </location>
    <ligand>
        <name>anthranilate</name>
        <dbReference type="ChEBI" id="CHEBI:16567"/>
        <label>1</label>
    </ligand>
</feature>
<dbReference type="SUPFAM" id="SSF47648">
    <property type="entry name" value="Nucleoside phosphorylase/phosphoribosyltransferase N-terminal domain"/>
    <property type="match status" value="1"/>
</dbReference>
<evidence type="ECO:0000256" key="1">
    <source>
        <dbReference type="ARBA" id="ARBA00004907"/>
    </source>
</evidence>
<feature type="binding site" evidence="9">
    <location>
        <begin position="98"/>
        <end position="101"/>
    </location>
    <ligand>
        <name>5-phospho-alpha-D-ribose 1-diphosphate</name>
        <dbReference type="ChEBI" id="CHEBI:58017"/>
    </ligand>
</feature>
<evidence type="ECO:0000313" key="13">
    <source>
        <dbReference type="Proteomes" id="UP000005481"/>
    </source>
</evidence>
<comment type="similarity">
    <text evidence="9">Belongs to the anthranilate phosphoribosyltransferase family.</text>
</comment>
<sequence length="346" mass="36373">MSKQTGGYIMIKEGTVKLVDRINLTLTETEEIMNEIMSGKATSVETASFLTALQAKGATVEEITACAKVMRSHAMPLEVNGDLLEIVGTGGDKSFTFNISTTSAFVAAAAGCRVAKHGNRAATSKSGAADVLEELGADIRLDARQSEAVLKKTGFCFLFAQQYHKSMKYVAPVRKELAIPTVFNLLGPLTNPAHASIQVLGVYKEELVEPLARVLQGLGVKHGMAVFGTDQMDEISASAATKVCEFEEGGFKTYTIRPEDFGLQSGTKEELTGGTPAENAAVTRGVLNGEIRGTKRNAVLLNAGAGLYVAGRAKSLQAGVTLAGELIDDGKAAAALNAYIAATHAV</sequence>
<feature type="binding site" evidence="9">
    <location>
        <position position="88"/>
    </location>
    <ligand>
        <name>anthranilate</name>
        <dbReference type="ChEBI" id="CHEBI:16567"/>
        <label>1</label>
    </ligand>
</feature>
<keyword evidence="13" id="KW-1185">Reference proteome</keyword>
<dbReference type="PATRIC" id="fig|861450.3.peg.1845"/>
<feature type="binding site" evidence="9">
    <location>
        <position position="88"/>
    </location>
    <ligand>
        <name>5-phospho-alpha-D-ribose 1-diphosphate</name>
        <dbReference type="ChEBI" id="CHEBI:58017"/>
    </ligand>
</feature>
<dbReference type="PANTHER" id="PTHR43285">
    <property type="entry name" value="ANTHRANILATE PHOSPHORIBOSYLTRANSFERASE"/>
    <property type="match status" value="1"/>
</dbReference>
<comment type="catalytic activity">
    <reaction evidence="7 9">
        <text>N-(5-phospho-beta-D-ribosyl)anthranilate + diphosphate = 5-phospho-alpha-D-ribose 1-diphosphate + anthranilate</text>
        <dbReference type="Rhea" id="RHEA:11768"/>
        <dbReference type="ChEBI" id="CHEBI:16567"/>
        <dbReference type="ChEBI" id="CHEBI:18277"/>
        <dbReference type="ChEBI" id="CHEBI:33019"/>
        <dbReference type="ChEBI" id="CHEBI:58017"/>
        <dbReference type="EC" id="2.4.2.18"/>
    </reaction>
</comment>
<evidence type="ECO:0000256" key="8">
    <source>
        <dbReference type="ARBA" id="ARBA00061188"/>
    </source>
</evidence>
<dbReference type="GO" id="GO:0005829">
    <property type="term" value="C:cytosol"/>
    <property type="evidence" value="ECO:0007669"/>
    <property type="project" value="TreeGrafter"/>
</dbReference>
<dbReference type="InterPro" id="IPR000312">
    <property type="entry name" value="Glycosyl_Trfase_fam3"/>
</dbReference>